<keyword evidence="1" id="KW-0805">Transcription regulation</keyword>
<dbReference type="InterPro" id="IPR023772">
    <property type="entry name" value="DNA-bd_HTH_TetR-type_CS"/>
</dbReference>
<dbReference type="RefSeq" id="WP_129404091.1">
    <property type="nucleotide sequence ID" value="NZ_SBKP01000006.1"/>
</dbReference>
<dbReference type="Pfam" id="PF00440">
    <property type="entry name" value="TetR_N"/>
    <property type="match status" value="1"/>
</dbReference>
<dbReference type="OrthoDB" id="9795242at2"/>
<keyword evidence="8" id="KW-1185">Reference proteome</keyword>
<dbReference type="AlphaFoldDB" id="A0A4Q1KHI2"/>
<dbReference type="Gene3D" id="1.10.357.10">
    <property type="entry name" value="Tetracycline Repressor, domain 2"/>
    <property type="match status" value="1"/>
</dbReference>
<dbReference type="SUPFAM" id="SSF48498">
    <property type="entry name" value="Tetracyclin repressor-like, C-terminal domain"/>
    <property type="match status" value="1"/>
</dbReference>
<dbReference type="PANTHER" id="PTHR47506:SF1">
    <property type="entry name" value="HTH-TYPE TRANSCRIPTIONAL REGULATOR YJDC"/>
    <property type="match status" value="1"/>
</dbReference>
<evidence type="ECO:0000256" key="3">
    <source>
        <dbReference type="ARBA" id="ARBA00023163"/>
    </source>
</evidence>
<dbReference type="PANTHER" id="PTHR47506">
    <property type="entry name" value="TRANSCRIPTIONAL REGULATORY PROTEIN"/>
    <property type="match status" value="1"/>
</dbReference>
<evidence type="ECO:0000256" key="4">
    <source>
        <dbReference type="PROSITE-ProRule" id="PRU00335"/>
    </source>
</evidence>
<reference evidence="8" key="1">
    <citation type="submission" date="2019-01" db="EMBL/GenBank/DDBJ databases">
        <title>Cytophagaceae bacterium strain CAR-16.</title>
        <authorList>
            <person name="Chen W.-M."/>
        </authorList>
    </citation>
    <scope>NUCLEOTIDE SEQUENCE [LARGE SCALE GENOMIC DNA]</scope>
    <source>
        <strain evidence="8">CHR27</strain>
    </source>
</reference>
<organism evidence="7 8">
    <name type="scientific">Sphingobium fluviale</name>
    <dbReference type="NCBI Taxonomy" id="2506423"/>
    <lineage>
        <taxon>Bacteria</taxon>
        <taxon>Pseudomonadati</taxon>
        <taxon>Pseudomonadota</taxon>
        <taxon>Alphaproteobacteria</taxon>
        <taxon>Sphingomonadales</taxon>
        <taxon>Sphingomonadaceae</taxon>
        <taxon>Sphingobium</taxon>
    </lineage>
</organism>
<evidence type="ECO:0000313" key="7">
    <source>
        <dbReference type="EMBL" id="RXR29027.1"/>
    </source>
</evidence>
<evidence type="ECO:0000256" key="2">
    <source>
        <dbReference type="ARBA" id="ARBA00023125"/>
    </source>
</evidence>
<evidence type="ECO:0000256" key="1">
    <source>
        <dbReference type="ARBA" id="ARBA00023015"/>
    </source>
</evidence>
<feature type="region of interest" description="Disordered" evidence="5">
    <location>
        <begin position="1"/>
        <end position="28"/>
    </location>
</feature>
<gene>
    <name evidence="7" type="ORF">EQG66_08080</name>
</gene>
<dbReference type="EMBL" id="SBKP01000006">
    <property type="protein sequence ID" value="RXR29027.1"/>
    <property type="molecule type" value="Genomic_DNA"/>
</dbReference>
<accession>A0A4Q1KHI2</accession>
<dbReference type="InterPro" id="IPR009057">
    <property type="entry name" value="Homeodomain-like_sf"/>
</dbReference>
<evidence type="ECO:0000259" key="6">
    <source>
        <dbReference type="PROSITE" id="PS50977"/>
    </source>
</evidence>
<evidence type="ECO:0000256" key="5">
    <source>
        <dbReference type="SAM" id="MobiDB-lite"/>
    </source>
</evidence>
<name>A0A4Q1KHI2_9SPHN</name>
<protein>
    <submittedName>
        <fullName evidence="7">TetR/AcrR family transcriptional regulator</fullName>
    </submittedName>
</protein>
<feature type="DNA-binding region" description="H-T-H motif" evidence="4">
    <location>
        <begin position="49"/>
        <end position="68"/>
    </location>
</feature>
<dbReference type="Gene3D" id="1.10.10.60">
    <property type="entry name" value="Homeodomain-like"/>
    <property type="match status" value="1"/>
</dbReference>
<dbReference type="PROSITE" id="PS01081">
    <property type="entry name" value="HTH_TETR_1"/>
    <property type="match status" value="1"/>
</dbReference>
<keyword evidence="2 4" id="KW-0238">DNA-binding</keyword>
<feature type="domain" description="HTH tetR-type" evidence="6">
    <location>
        <begin position="26"/>
        <end position="86"/>
    </location>
</feature>
<dbReference type="InterPro" id="IPR036271">
    <property type="entry name" value="Tet_transcr_reg_TetR-rel_C_sf"/>
</dbReference>
<proteinExistence type="predicted"/>
<dbReference type="SUPFAM" id="SSF46689">
    <property type="entry name" value="Homeodomain-like"/>
    <property type="match status" value="1"/>
</dbReference>
<keyword evidence="3" id="KW-0804">Transcription</keyword>
<sequence length="210" mass="22710">MSDPAFSEPSPPSPAPVARSRGRPRGFDTDRAMEQASALFHARGYDRVTLSDLTSAMAINPPSFYAAFGNKALLFVRIADAYSRALLDDIRGAFEDEPTLPDALEMVLLSAARRFAFEDGRGGCLILEAASNCSDAGVTTHLRKARLAIAAALYRGISRTAPERVVELTDHVMMLLAGFSAMGRDGMDTERLMRVAAKALQPLCDSSERL</sequence>
<evidence type="ECO:0000313" key="8">
    <source>
        <dbReference type="Proteomes" id="UP000290958"/>
    </source>
</evidence>
<dbReference type="PROSITE" id="PS50977">
    <property type="entry name" value="HTH_TETR_2"/>
    <property type="match status" value="1"/>
</dbReference>
<dbReference type="Proteomes" id="UP000290958">
    <property type="component" value="Unassembled WGS sequence"/>
</dbReference>
<dbReference type="InterPro" id="IPR001647">
    <property type="entry name" value="HTH_TetR"/>
</dbReference>
<dbReference type="GO" id="GO:0003677">
    <property type="term" value="F:DNA binding"/>
    <property type="evidence" value="ECO:0007669"/>
    <property type="project" value="UniProtKB-UniRule"/>
</dbReference>
<comment type="caution">
    <text evidence="7">The sequence shown here is derived from an EMBL/GenBank/DDBJ whole genome shotgun (WGS) entry which is preliminary data.</text>
</comment>